<dbReference type="InterPro" id="IPR023393">
    <property type="entry name" value="START-like_dom_sf"/>
</dbReference>
<dbReference type="SUPFAM" id="SSF55961">
    <property type="entry name" value="Bet v1-like"/>
    <property type="match status" value="1"/>
</dbReference>
<organism evidence="3 4">
    <name type="scientific">Diaminobutyricimonas aerilata</name>
    <dbReference type="NCBI Taxonomy" id="1162967"/>
    <lineage>
        <taxon>Bacteria</taxon>
        <taxon>Bacillati</taxon>
        <taxon>Actinomycetota</taxon>
        <taxon>Actinomycetes</taxon>
        <taxon>Micrococcales</taxon>
        <taxon>Microbacteriaceae</taxon>
        <taxon>Diaminobutyricimonas</taxon>
    </lineage>
</organism>
<dbReference type="RefSeq" id="WP_157802267.1">
    <property type="nucleotide sequence ID" value="NZ_PGFF01000001.1"/>
</dbReference>
<gene>
    <name evidence="3" type="ORF">CLV46_1561</name>
</gene>
<evidence type="ECO:0000259" key="2">
    <source>
        <dbReference type="Pfam" id="PF08327"/>
    </source>
</evidence>
<dbReference type="InterPro" id="IPR013538">
    <property type="entry name" value="ASHA1/2-like_C"/>
</dbReference>
<accession>A0A2M9CJB1</accession>
<dbReference type="Gene3D" id="3.30.530.20">
    <property type="match status" value="1"/>
</dbReference>
<dbReference type="EMBL" id="PGFF01000001">
    <property type="protein sequence ID" value="PJJ72001.1"/>
    <property type="molecule type" value="Genomic_DNA"/>
</dbReference>
<evidence type="ECO:0000313" key="4">
    <source>
        <dbReference type="Proteomes" id="UP000228758"/>
    </source>
</evidence>
<dbReference type="Proteomes" id="UP000228758">
    <property type="component" value="Unassembled WGS sequence"/>
</dbReference>
<comment type="similarity">
    <text evidence="1">Belongs to the AHA1 family.</text>
</comment>
<evidence type="ECO:0000313" key="3">
    <source>
        <dbReference type="EMBL" id="PJJ72001.1"/>
    </source>
</evidence>
<dbReference type="AlphaFoldDB" id="A0A2M9CJB1"/>
<evidence type="ECO:0000256" key="1">
    <source>
        <dbReference type="ARBA" id="ARBA00006817"/>
    </source>
</evidence>
<dbReference type="Pfam" id="PF08327">
    <property type="entry name" value="AHSA1"/>
    <property type="match status" value="1"/>
</dbReference>
<sequence length="145" mass="16389">MDDLVITRSIDIEAERGRVWQTLTDPSLLSQWFGDGAEFELRPGARGRLIWNEHGVFGMLVVAVSEPDSVTYRWTKDSDVEVTDDNSTEVTFTLEEAPLGTRVTVMERGFEVYGDGARAQFEGDSEGWETELAELRELLERQDSV</sequence>
<name>A0A2M9CJB1_9MICO</name>
<protein>
    <submittedName>
        <fullName evidence="3">Uncharacterized protein YndB with AHSA1/START domain</fullName>
    </submittedName>
</protein>
<reference evidence="3 4" key="1">
    <citation type="submission" date="2017-11" db="EMBL/GenBank/DDBJ databases">
        <title>Genomic Encyclopedia of Archaeal and Bacterial Type Strains, Phase II (KMG-II): From Individual Species to Whole Genera.</title>
        <authorList>
            <person name="Goeker M."/>
        </authorList>
    </citation>
    <scope>NUCLEOTIDE SEQUENCE [LARGE SCALE GENOMIC DNA]</scope>
    <source>
        <strain evidence="3 4">DSM 27393</strain>
    </source>
</reference>
<proteinExistence type="inferred from homology"/>
<comment type="caution">
    <text evidence="3">The sequence shown here is derived from an EMBL/GenBank/DDBJ whole genome shotgun (WGS) entry which is preliminary data.</text>
</comment>
<dbReference type="OrthoDB" id="9803476at2"/>
<feature type="domain" description="Activator of Hsp90 ATPase homologue 1/2-like C-terminal" evidence="2">
    <location>
        <begin position="14"/>
        <end position="140"/>
    </location>
</feature>
<keyword evidence="4" id="KW-1185">Reference proteome</keyword>